<accession>A0A6N3FWF8</accession>
<evidence type="ECO:0000313" key="1">
    <source>
        <dbReference type="EMBL" id="VYU56672.1"/>
    </source>
</evidence>
<name>A0A6N3FWF8_FLAPL</name>
<dbReference type="AlphaFoldDB" id="A0A6N3FWF8"/>
<dbReference type="RefSeq" id="WP_156622052.1">
    <property type="nucleotide sequence ID" value="NZ_CACRUB010000047.1"/>
</dbReference>
<reference evidence="1" key="1">
    <citation type="submission" date="2019-11" db="EMBL/GenBank/DDBJ databases">
        <authorList>
            <person name="Feng L."/>
        </authorList>
    </citation>
    <scope>NUCLEOTIDE SEQUENCE</scope>
    <source>
        <strain evidence="1">FplautiiLFYP42</strain>
    </source>
</reference>
<proteinExistence type="predicted"/>
<protein>
    <submittedName>
        <fullName evidence="1">Uncharacterized protein</fullName>
    </submittedName>
</protein>
<organism evidence="1">
    <name type="scientific">Flavonifractor plautii</name>
    <name type="common">Fusobacterium plautii</name>
    <dbReference type="NCBI Taxonomy" id="292800"/>
    <lineage>
        <taxon>Bacteria</taxon>
        <taxon>Bacillati</taxon>
        <taxon>Bacillota</taxon>
        <taxon>Clostridia</taxon>
        <taxon>Eubacteriales</taxon>
        <taxon>Oscillospiraceae</taxon>
        <taxon>Flavonifractor</taxon>
    </lineage>
</organism>
<sequence length="124" mass="14262">MKFIINETGEERELHFYHPSSPEDMADDLIGNSGAVGDYIKSIPGDNQYSISEEDYQWWAEYLEMAGRWEDQLDELRERYGADAVADVIARQGLELGPDYNQHEYEYADMVQAVREALEAGYEA</sequence>
<gene>
    <name evidence="1" type="ORF">FPLFYP42_02813</name>
</gene>
<dbReference type="EMBL" id="CACRUB010000047">
    <property type="protein sequence ID" value="VYU56672.1"/>
    <property type="molecule type" value="Genomic_DNA"/>
</dbReference>